<evidence type="ECO:0000313" key="1">
    <source>
        <dbReference type="EMBL" id="KAK9918119.1"/>
    </source>
</evidence>
<organism evidence="1 2">
    <name type="scientific">Coccomyxa subellipsoidea</name>
    <dbReference type="NCBI Taxonomy" id="248742"/>
    <lineage>
        <taxon>Eukaryota</taxon>
        <taxon>Viridiplantae</taxon>
        <taxon>Chlorophyta</taxon>
        <taxon>core chlorophytes</taxon>
        <taxon>Trebouxiophyceae</taxon>
        <taxon>Trebouxiophyceae incertae sedis</taxon>
        <taxon>Coccomyxaceae</taxon>
        <taxon>Coccomyxa</taxon>
    </lineage>
</organism>
<dbReference type="EMBL" id="JALJOT010000001">
    <property type="protein sequence ID" value="KAK9918119.1"/>
    <property type="molecule type" value="Genomic_DNA"/>
</dbReference>
<name>A0ABR2Z2H4_9CHLO</name>
<reference evidence="1 2" key="1">
    <citation type="journal article" date="2024" name="Nat. Commun.">
        <title>Phylogenomics reveals the evolutionary origins of lichenization in chlorophyte algae.</title>
        <authorList>
            <person name="Puginier C."/>
            <person name="Libourel C."/>
            <person name="Otte J."/>
            <person name="Skaloud P."/>
            <person name="Haon M."/>
            <person name="Grisel S."/>
            <person name="Petersen M."/>
            <person name="Berrin J.G."/>
            <person name="Delaux P.M."/>
            <person name="Dal Grande F."/>
            <person name="Keller J."/>
        </authorList>
    </citation>
    <scope>NUCLEOTIDE SEQUENCE [LARGE SCALE GENOMIC DNA]</scope>
    <source>
        <strain evidence="1 2">SAG 216-7</strain>
    </source>
</reference>
<protein>
    <submittedName>
        <fullName evidence="1">Uncharacterized protein</fullName>
    </submittedName>
</protein>
<proteinExistence type="predicted"/>
<dbReference type="Proteomes" id="UP001491310">
    <property type="component" value="Unassembled WGS sequence"/>
</dbReference>
<evidence type="ECO:0000313" key="2">
    <source>
        <dbReference type="Proteomes" id="UP001491310"/>
    </source>
</evidence>
<gene>
    <name evidence="1" type="ORF">WJX75_001412</name>
</gene>
<accession>A0ABR2Z2H4</accession>
<comment type="caution">
    <text evidence="1">The sequence shown here is derived from an EMBL/GenBank/DDBJ whole genome shotgun (WGS) entry which is preliminary data.</text>
</comment>
<keyword evidence="2" id="KW-1185">Reference proteome</keyword>
<sequence length="166" mass="18045">MGPPHDLQDVMDRLSWEHQENTLKQDFHDMLCLAEEGAFSFLRTESLQRCAQSILRALLQPQSVSLLLKTLEQLSVEALQILQKTLQQTAVQREATISCEADGRGVTEDEQCAALKVLEVMCLLSPSTRELAVESGTLDILLGKLEADIVDGTIAGACVLGVAAPA</sequence>